<dbReference type="SUPFAM" id="SSF52172">
    <property type="entry name" value="CheY-like"/>
    <property type="match status" value="1"/>
</dbReference>
<dbReference type="InterPro" id="IPR011006">
    <property type="entry name" value="CheY-like_superfamily"/>
</dbReference>
<dbReference type="PANTHER" id="PTHR44591:SF3">
    <property type="entry name" value="RESPONSE REGULATORY DOMAIN-CONTAINING PROTEIN"/>
    <property type="match status" value="1"/>
</dbReference>
<protein>
    <recommendedName>
        <fullName evidence="3">Response regulatory domain-containing protein</fullName>
    </recommendedName>
</protein>
<evidence type="ECO:0000256" key="2">
    <source>
        <dbReference type="PROSITE-ProRule" id="PRU00169"/>
    </source>
</evidence>
<gene>
    <name evidence="4" type="ORF">A2117_02470</name>
</gene>
<dbReference type="AlphaFoldDB" id="A0A1G2QQB0"/>
<dbReference type="GO" id="GO:0000160">
    <property type="term" value="P:phosphorelay signal transduction system"/>
    <property type="evidence" value="ECO:0007669"/>
    <property type="project" value="InterPro"/>
</dbReference>
<dbReference type="Pfam" id="PF00072">
    <property type="entry name" value="Response_reg"/>
    <property type="match status" value="1"/>
</dbReference>
<dbReference type="Proteomes" id="UP000179245">
    <property type="component" value="Unassembled WGS sequence"/>
</dbReference>
<keyword evidence="1 2" id="KW-0597">Phosphoprotein</keyword>
<evidence type="ECO:0000256" key="1">
    <source>
        <dbReference type="ARBA" id="ARBA00022553"/>
    </source>
</evidence>
<proteinExistence type="predicted"/>
<evidence type="ECO:0000313" key="5">
    <source>
        <dbReference type="Proteomes" id="UP000179245"/>
    </source>
</evidence>
<feature type="modified residue" description="4-aspartylphosphate" evidence="2">
    <location>
        <position position="52"/>
    </location>
</feature>
<dbReference type="EMBL" id="MHTO01000003">
    <property type="protein sequence ID" value="OHA62815.1"/>
    <property type="molecule type" value="Genomic_DNA"/>
</dbReference>
<dbReference type="STRING" id="1802443.A2117_02470"/>
<dbReference type="PROSITE" id="PS50110">
    <property type="entry name" value="RESPONSE_REGULATORY"/>
    <property type="match status" value="1"/>
</dbReference>
<comment type="caution">
    <text evidence="4">The sequence shown here is derived from an EMBL/GenBank/DDBJ whole genome shotgun (WGS) entry which is preliminary data.</text>
</comment>
<dbReference type="InterPro" id="IPR001789">
    <property type="entry name" value="Sig_transdc_resp-reg_receiver"/>
</dbReference>
<dbReference type="SMART" id="SM00448">
    <property type="entry name" value="REC"/>
    <property type="match status" value="1"/>
</dbReference>
<reference evidence="4 5" key="1">
    <citation type="journal article" date="2016" name="Nat. Commun.">
        <title>Thousands of microbial genomes shed light on interconnected biogeochemical processes in an aquifer system.</title>
        <authorList>
            <person name="Anantharaman K."/>
            <person name="Brown C.T."/>
            <person name="Hug L.A."/>
            <person name="Sharon I."/>
            <person name="Castelle C.J."/>
            <person name="Probst A.J."/>
            <person name="Thomas B.C."/>
            <person name="Singh A."/>
            <person name="Wilkins M.J."/>
            <person name="Karaoz U."/>
            <person name="Brodie E.L."/>
            <person name="Williams K.H."/>
            <person name="Hubbard S.S."/>
            <person name="Banfield J.F."/>
        </authorList>
    </citation>
    <scope>NUCLEOTIDE SEQUENCE [LARGE SCALE GENOMIC DNA]</scope>
</reference>
<evidence type="ECO:0000259" key="3">
    <source>
        <dbReference type="PROSITE" id="PS50110"/>
    </source>
</evidence>
<sequence length="125" mass="14225">MKKILIIEDEEIMLDLIRRKMTNEGYEVIVARDGEEGLRLIKEGQPDLILLDLIMPKKDGFSVMAEVQKNEALKKIPIIIVSNSGQPVELSQARKLGARDWLVKTEFDPRELVEKVKNVLAELGE</sequence>
<feature type="domain" description="Response regulatory" evidence="3">
    <location>
        <begin position="3"/>
        <end position="120"/>
    </location>
</feature>
<dbReference type="InterPro" id="IPR050595">
    <property type="entry name" value="Bact_response_regulator"/>
</dbReference>
<organism evidence="4 5">
    <name type="scientific">Candidatus Wildermuthbacteria bacterium GWA2_46_15</name>
    <dbReference type="NCBI Taxonomy" id="1802443"/>
    <lineage>
        <taxon>Bacteria</taxon>
        <taxon>Candidatus Wildermuthiibacteriota</taxon>
    </lineage>
</organism>
<accession>A0A1G2QQB0</accession>
<name>A0A1G2QQB0_9BACT</name>
<dbReference type="Gene3D" id="3.40.50.2300">
    <property type="match status" value="1"/>
</dbReference>
<evidence type="ECO:0000313" key="4">
    <source>
        <dbReference type="EMBL" id="OHA62815.1"/>
    </source>
</evidence>
<dbReference type="PANTHER" id="PTHR44591">
    <property type="entry name" value="STRESS RESPONSE REGULATOR PROTEIN 1"/>
    <property type="match status" value="1"/>
</dbReference>